<proteinExistence type="predicted"/>
<keyword evidence="4" id="KW-1185">Reference proteome</keyword>
<dbReference type="Proteomes" id="UP001501612">
    <property type="component" value="Unassembled WGS sequence"/>
</dbReference>
<accession>A0ABP5AIK0</accession>
<evidence type="ECO:0000313" key="3">
    <source>
        <dbReference type="EMBL" id="GAA1914897.1"/>
    </source>
</evidence>
<reference evidence="4" key="1">
    <citation type="journal article" date="2019" name="Int. J. Syst. Evol. Microbiol.">
        <title>The Global Catalogue of Microorganisms (GCM) 10K type strain sequencing project: providing services to taxonomists for standard genome sequencing and annotation.</title>
        <authorList>
            <consortium name="The Broad Institute Genomics Platform"/>
            <consortium name="The Broad Institute Genome Sequencing Center for Infectious Disease"/>
            <person name="Wu L."/>
            <person name="Ma J."/>
        </authorList>
    </citation>
    <scope>NUCLEOTIDE SEQUENCE [LARGE SCALE GENOMIC DNA]</scope>
    <source>
        <strain evidence="4">JCM 14046</strain>
    </source>
</reference>
<dbReference type="EMBL" id="BAAAMY010000004">
    <property type="protein sequence ID" value="GAA1914897.1"/>
    <property type="molecule type" value="Genomic_DNA"/>
</dbReference>
<evidence type="ECO:0008006" key="5">
    <source>
        <dbReference type="Google" id="ProtNLM"/>
    </source>
</evidence>
<comment type="caution">
    <text evidence="3">The sequence shown here is derived from an EMBL/GenBank/DDBJ whole genome shotgun (WGS) entry which is preliminary data.</text>
</comment>
<organism evidence="3 4">
    <name type="scientific">Nocardioides lentus</name>
    <dbReference type="NCBI Taxonomy" id="338077"/>
    <lineage>
        <taxon>Bacteria</taxon>
        <taxon>Bacillati</taxon>
        <taxon>Actinomycetota</taxon>
        <taxon>Actinomycetes</taxon>
        <taxon>Propionibacteriales</taxon>
        <taxon>Nocardioidaceae</taxon>
        <taxon>Nocardioides</taxon>
    </lineage>
</organism>
<sequence>MRAVVLLALAAVVAVAAVAVTVLTGAGATWPVAGGLVVLALGAAATRSTHLEVLDTRREGGADRARLAGEYRGITDARVRENRVFAETMTRRLDDGERVLAEQLATIHAHEAALDRRERRLAAVEAELEQAKDRLAGTESLARAQAARAEELATRLSEAEDIAGERAVAAAARIAELETERDALRSELHLWQTAATPGRRRQA</sequence>
<feature type="coiled-coil region" evidence="1">
    <location>
        <begin position="167"/>
        <end position="194"/>
    </location>
</feature>
<keyword evidence="1" id="KW-0175">Coiled coil</keyword>
<name>A0ABP5AIK0_9ACTN</name>
<feature type="coiled-coil region" evidence="1">
    <location>
        <begin position="107"/>
        <end position="141"/>
    </location>
</feature>
<evidence type="ECO:0000256" key="1">
    <source>
        <dbReference type="SAM" id="Coils"/>
    </source>
</evidence>
<feature type="chain" id="PRO_5046650051" description="Multidomain membrane protein" evidence="2">
    <location>
        <begin position="17"/>
        <end position="203"/>
    </location>
</feature>
<feature type="signal peptide" evidence="2">
    <location>
        <begin position="1"/>
        <end position="16"/>
    </location>
</feature>
<keyword evidence="2" id="KW-0732">Signal</keyword>
<evidence type="ECO:0000256" key="2">
    <source>
        <dbReference type="SAM" id="SignalP"/>
    </source>
</evidence>
<gene>
    <name evidence="3" type="ORF">GCM10009737_15360</name>
</gene>
<evidence type="ECO:0000313" key="4">
    <source>
        <dbReference type="Proteomes" id="UP001501612"/>
    </source>
</evidence>
<protein>
    <recommendedName>
        <fullName evidence="5">Multidomain membrane protein</fullName>
    </recommendedName>
</protein>